<organism evidence="9 10">
    <name type="scientific">Purpureocillium takamizusanense</name>
    <dbReference type="NCBI Taxonomy" id="2060973"/>
    <lineage>
        <taxon>Eukaryota</taxon>
        <taxon>Fungi</taxon>
        <taxon>Dikarya</taxon>
        <taxon>Ascomycota</taxon>
        <taxon>Pezizomycotina</taxon>
        <taxon>Sordariomycetes</taxon>
        <taxon>Hypocreomycetidae</taxon>
        <taxon>Hypocreales</taxon>
        <taxon>Ophiocordycipitaceae</taxon>
        <taxon>Purpureocillium</taxon>
    </lineage>
</organism>
<evidence type="ECO:0000256" key="2">
    <source>
        <dbReference type="ARBA" id="ARBA00022643"/>
    </source>
</evidence>
<dbReference type="KEGG" id="ptkz:JDV02_005537"/>
<protein>
    <recommendedName>
        <fullName evidence="11">Riboflavin kinase</fullName>
    </recommendedName>
</protein>
<dbReference type="Proteomes" id="UP000829364">
    <property type="component" value="Chromosome 4"/>
</dbReference>
<dbReference type="GO" id="GO:0009398">
    <property type="term" value="P:FMN biosynthetic process"/>
    <property type="evidence" value="ECO:0007669"/>
    <property type="project" value="TreeGrafter"/>
</dbReference>
<dbReference type="InterPro" id="IPR023465">
    <property type="entry name" value="Riboflavin_kinase_dom_sf"/>
</dbReference>
<dbReference type="GO" id="GO:0008531">
    <property type="term" value="F:riboflavin kinase activity"/>
    <property type="evidence" value="ECO:0007669"/>
    <property type="project" value="UniProtKB-EC"/>
</dbReference>
<evidence type="ECO:0000256" key="4">
    <source>
        <dbReference type="ARBA" id="ARBA00022741"/>
    </source>
</evidence>
<keyword evidence="6" id="KW-0067">ATP-binding</keyword>
<dbReference type="AlphaFoldDB" id="A0A9Q8QGP3"/>
<dbReference type="GO" id="GO:0005739">
    <property type="term" value="C:mitochondrion"/>
    <property type="evidence" value="ECO:0007669"/>
    <property type="project" value="TreeGrafter"/>
</dbReference>
<evidence type="ECO:0008006" key="11">
    <source>
        <dbReference type="Google" id="ProtNLM"/>
    </source>
</evidence>
<evidence type="ECO:0000256" key="6">
    <source>
        <dbReference type="ARBA" id="ARBA00022840"/>
    </source>
</evidence>
<dbReference type="OrthoDB" id="276388at2759"/>
<keyword evidence="5" id="KW-0418">Kinase</keyword>
<feature type="compositionally biased region" description="Polar residues" evidence="8">
    <location>
        <begin position="107"/>
        <end position="118"/>
    </location>
</feature>
<feature type="region of interest" description="Disordered" evidence="8">
    <location>
        <begin position="1"/>
        <end position="172"/>
    </location>
</feature>
<proteinExistence type="predicted"/>
<feature type="compositionally biased region" description="Low complexity" evidence="8">
    <location>
        <begin position="127"/>
        <end position="139"/>
    </location>
</feature>
<evidence type="ECO:0000256" key="5">
    <source>
        <dbReference type="ARBA" id="ARBA00022777"/>
    </source>
</evidence>
<reference evidence="9" key="1">
    <citation type="submission" date="2021-11" db="EMBL/GenBank/DDBJ databases">
        <title>Purpureocillium_takamizusanense_genome.</title>
        <authorList>
            <person name="Nguyen N.-H."/>
        </authorList>
    </citation>
    <scope>NUCLEOTIDE SEQUENCE</scope>
    <source>
        <strain evidence="9">PT3</strain>
    </source>
</reference>
<accession>A0A9Q8QGP3</accession>
<keyword evidence="4" id="KW-0547">Nucleotide-binding</keyword>
<keyword evidence="10" id="KW-1185">Reference proteome</keyword>
<evidence type="ECO:0000256" key="7">
    <source>
        <dbReference type="ARBA" id="ARBA00047880"/>
    </source>
</evidence>
<dbReference type="PANTHER" id="PTHR22749">
    <property type="entry name" value="RIBOFLAVIN KINASE/FMN ADENYLYLTRANSFERASE"/>
    <property type="match status" value="1"/>
</dbReference>
<dbReference type="RefSeq" id="XP_047842829.1">
    <property type="nucleotide sequence ID" value="XM_047986846.1"/>
</dbReference>
<dbReference type="InterPro" id="IPR023468">
    <property type="entry name" value="Riboflavin_kinase"/>
</dbReference>
<keyword evidence="1" id="KW-0285">Flavoprotein</keyword>
<feature type="compositionally biased region" description="Low complexity" evidence="8">
    <location>
        <begin position="148"/>
        <end position="159"/>
    </location>
</feature>
<name>A0A9Q8QGP3_9HYPO</name>
<dbReference type="PANTHER" id="PTHR22749:SF6">
    <property type="entry name" value="RIBOFLAVIN KINASE"/>
    <property type="match status" value="1"/>
</dbReference>
<evidence type="ECO:0000256" key="1">
    <source>
        <dbReference type="ARBA" id="ARBA00022630"/>
    </source>
</evidence>
<comment type="catalytic activity">
    <reaction evidence="7">
        <text>riboflavin + ATP = FMN + ADP + H(+)</text>
        <dbReference type="Rhea" id="RHEA:14357"/>
        <dbReference type="ChEBI" id="CHEBI:15378"/>
        <dbReference type="ChEBI" id="CHEBI:30616"/>
        <dbReference type="ChEBI" id="CHEBI:57986"/>
        <dbReference type="ChEBI" id="CHEBI:58210"/>
        <dbReference type="ChEBI" id="CHEBI:456216"/>
        <dbReference type="EC" id="2.7.1.26"/>
    </reaction>
</comment>
<gene>
    <name evidence="9" type="ORF">JDV02_005537</name>
</gene>
<dbReference type="GO" id="GO:0009231">
    <property type="term" value="P:riboflavin biosynthetic process"/>
    <property type="evidence" value="ECO:0007669"/>
    <property type="project" value="InterPro"/>
</dbReference>
<evidence type="ECO:0000256" key="3">
    <source>
        <dbReference type="ARBA" id="ARBA00022679"/>
    </source>
</evidence>
<feature type="compositionally biased region" description="Pro residues" evidence="8">
    <location>
        <begin position="30"/>
        <end position="39"/>
    </location>
</feature>
<dbReference type="EMBL" id="CP086357">
    <property type="protein sequence ID" value="UNI19348.1"/>
    <property type="molecule type" value="Genomic_DNA"/>
</dbReference>
<evidence type="ECO:0000313" key="9">
    <source>
        <dbReference type="EMBL" id="UNI19348.1"/>
    </source>
</evidence>
<evidence type="ECO:0000256" key="8">
    <source>
        <dbReference type="SAM" id="MobiDB-lite"/>
    </source>
</evidence>
<sequence length="713" mass="75808">MVGMEGEEDIIPRRGRRRRPSPSGDSYHAAPPPPPPPNARPGLLPLRPCRSAAQLRPGVAPLQERGRPGPLLSSSNRIRGGGGGGEVGFPIDDLPPPYSSFAPAGHDTNTNINGNTHANAHGGSGELQRAQSSSALSQAGHTTSNNTSPPLSVASISSPSLPPASQPSKASKWKTALGEAQYFAGGLVSHPAESTRHYSIIRHSHALVWYRGPCTSVTVTVLSDVPLLEEDKATAGSDNRRRRRRPSLWLQEKGYSGGLGMAVKALVGSTGRWIDVTPAREARPEHIPEADERAIQRDLRRFAKRASGRVKAHVPRETYVVRIPATATDGYFRLVLCAGGGGGGGGGEEGKEKHSAPKRVLCGSPIFRIASTSTDVAVVRGASLSTMPLEVGVKVASTIGQQVAKKYAGVAGAVVQNRAAKVAHYAAAKTAARTAVETYHKVPGLASSVSESWQRGRQERDNWQQQQQHLREPTVIAVIGPDAGPSAPFPVLFDGKVVASSRQSAAAEEPCYRHPPTATLKGVPDAIKTRLGGGVFAAWAMIAPMKGLDNAVDSDWHEAVVTIAPPRDATPSVAMRNSVAVHMAFDFDGATFYGATLKVLLMGYLRAASLPTGPSGGDGEQQRQKLAEEHAHDVMTTLASLGRDAWRRPRDTLAQMRSVARSERSFSDRLVAEATGRVQEQVDRIPLHWAGVRSESGTARDGMFGKGGLWIAR</sequence>
<dbReference type="GO" id="GO:0005524">
    <property type="term" value="F:ATP binding"/>
    <property type="evidence" value="ECO:0007669"/>
    <property type="project" value="UniProtKB-KW"/>
</dbReference>
<dbReference type="GeneID" id="72067486"/>
<evidence type="ECO:0000313" key="10">
    <source>
        <dbReference type="Proteomes" id="UP000829364"/>
    </source>
</evidence>
<keyword evidence="2" id="KW-0288">FMN</keyword>
<dbReference type="Gene3D" id="2.40.30.30">
    <property type="entry name" value="Riboflavin kinase-like"/>
    <property type="match status" value="1"/>
</dbReference>
<keyword evidence="3" id="KW-0808">Transferase</keyword>